<dbReference type="STRING" id="1387353.BSF38_01557"/>
<evidence type="ECO:0000256" key="9">
    <source>
        <dbReference type="ARBA" id="ARBA00023136"/>
    </source>
</evidence>
<evidence type="ECO:0000256" key="7">
    <source>
        <dbReference type="ARBA" id="ARBA00022989"/>
    </source>
</evidence>
<feature type="transmembrane region" description="Helical" evidence="14">
    <location>
        <begin position="65"/>
        <end position="86"/>
    </location>
</feature>
<dbReference type="InterPro" id="IPR000537">
    <property type="entry name" value="UbiA_prenyltransferase"/>
</dbReference>
<dbReference type="Proteomes" id="UP000186309">
    <property type="component" value="Chromosome"/>
</dbReference>
<dbReference type="KEGG" id="pbor:BSF38_01557"/>
<name>A0A1U7CMB7_9BACT</name>
<keyword evidence="9 14" id="KW-0472">Membrane</keyword>
<keyword evidence="8 14" id="KW-0350">Heme biosynthesis</keyword>
<accession>A0A1U7CMB7</accession>
<comment type="pathway">
    <text evidence="2 14">Porphyrin-containing compound metabolism; heme O biosynthesis; heme O from protoheme: step 1/1.</text>
</comment>
<evidence type="ECO:0000256" key="1">
    <source>
        <dbReference type="ARBA" id="ARBA00004651"/>
    </source>
</evidence>
<dbReference type="EC" id="2.5.1.141" evidence="3 14"/>
<evidence type="ECO:0000256" key="3">
    <source>
        <dbReference type="ARBA" id="ARBA00012292"/>
    </source>
</evidence>
<feature type="transmembrane region" description="Helical" evidence="14">
    <location>
        <begin position="134"/>
        <end position="151"/>
    </location>
</feature>
<dbReference type="Pfam" id="PF01040">
    <property type="entry name" value="UbiA"/>
    <property type="match status" value="1"/>
</dbReference>
<keyword evidence="6 14" id="KW-0812">Transmembrane</keyword>
<keyword evidence="16" id="KW-1185">Reference proteome</keyword>
<evidence type="ECO:0000313" key="16">
    <source>
        <dbReference type="Proteomes" id="UP000186309"/>
    </source>
</evidence>
<dbReference type="GO" id="GO:0048034">
    <property type="term" value="P:heme O biosynthetic process"/>
    <property type="evidence" value="ECO:0007669"/>
    <property type="project" value="UniProtKB-UniRule"/>
</dbReference>
<dbReference type="FunFam" id="1.10.357.140:FF:000006">
    <property type="entry name" value="Protoheme IX farnesyltransferase, mitochondrial"/>
    <property type="match status" value="1"/>
</dbReference>
<dbReference type="Gene3D" id="1.10.357.140">
    <property type="entry name" value="UbiA prenyltransferase"/>
    <property type="match status" value="1"/>
</dbReference>
<comment type="function">
    <text evidence="14">Converts heme B (protoheme IX) to heme O by substitution of the vinyl group on carbon 2 of heme B porphyrin ring with a hydroxyethyl farnesyl side group.</text>
</comment>
<proteinExistence type="inferred from homology"/>
<dbReference type="InterPro" id="IPR044878">
    <property type="entry name" value="UbiA_sf"/>
</dbReference>
<sequence length="311" mass="32602">MKSAVSVSQDTLVSPSADAALAAAVGGRASAYLSLTKPRIVLMVLITVGVGFLLGARGSAHPMTFTLTLLGTGLVAGGASTLNQYLERSRDALMRRTARRALPSGRLASPEAAIFGAALGLIGTLILLVGVNGLAAATALVTLLLYVYVYTPLKPYTTLNTAIGAVPGALPPVIGWTAATGSLSIEAWVLFLIVFLWQFPHFLAIAWIYRDDYARGGMKMLPGVDPRGTMTGRQSTLYALALVPAGLLPSIVGLAGPFYFVGAMILGLAYLESAARFWSCVNDATARRLLRASIVYLPAVLLLLVLNPMPA</sequence>
<keyword evidence="7 14" id="KW-1133">Transmembrane helix</keyword>
<dbReference type="EMBL" id="CP019082">
    <property type="protein sequence ID" value="APW60094.1"/>
    <property type="molecule type" value="Genomic_DNA"/>
</dbReference>
<evidence type="ECO:0000256" key="2">
    <source>
        <dbReference type="ARBA" id="ARBA00004919"/>
    </source>
</evidence>
<evidence type="ECO:0000256" key="11">
    <source>
        <dbReference type="ARBA" id="ARBA00040810"/>
    </source>
</evidence>
<evidence type="ECO:0000256" key="10">
    <source>
        <dbReference type="ARBA" id="ARBA00030253"/>
    </source>
</evidence>
<dbReference type="PANTHER" id="PTHR43448">
    <property type="entry name" value="PROTOHEME IX FARNESYLTRANSFERASE, MITOCHONDRIAL"/>
    <property type="match status" value="1"/>
</dbReference>
<keyword evidence="5 14" id="KW-0808">Transferase</keyword>
<dbReference type="RefSeq" id="WP_076344492.1">
    <property type="nucleotide sequence ID" value="NZ_CP019082.1"/>
</dbReference>
<protein>
    <recommendedName>
        <fullName evidence="11 14">Protoheme IX farnesyltransferase</fullName>
        <ecNumber evidence="3 14">2.5.1.141</ecNumber>
    </recommendedName>
    <alternativeName>
        <fullName evidence="12 14">Heme B farnesyltransferase</fullName>
    </alternativeName>
    <alternativeName>
        <fullName evidence="10 14">Heme O synthase</fullName>
    </alternativeName>
</protein>
<evidence type="ECO:0000256" key="4">
    <source>
        <dbReference type="ARBA" id="ARBA00022475"/>
    </source>
</evidence>
<feature type="transmembrane region" description="Helical" evidence="14">
    <location>
        <begin position="40"/>
        <end position="59"/>
    </location>
</feature>
<feature type="transmembrane region" description="Helical" evidence="14">
    <location>
        <begin position="185"/>
        <end position="209"/>
    </location>
</feature>
<feature type="transmembrane region" description="Helical" evidence="14">
    <location>
        <begin position="107"/>
        <end position="128"/>
    </location>
</feature>
<evidence type="ECO:0000256" key="5">
    <source>
        <dbReference type="ARBA" id="ARBA00022679"/>
    </source>
</evidence>
<comment type="catalytic activity">
    <reaction evidence="13 14">
        <text>heme b + (2E,6E)-farnesyl diphosphate + H2O = Fe(II)-heme o + diphosphate</text>
        <dbReference type="Rhea" id="RHEA:28070"/>
        <dbReference type="ChEBI" id="CHEBI:15377"/>
        <dbReference type="ChEBI" id="CHEBI:33019"/>
        <dbReference type="ChEBI" id="CHEBI:60344"/>
        <dbReference type="ChEBI" id="CHEBI:60530"/>
        <dbReference type="ChEBI" id="CHEBI:175763"/>
        <dbReference type="EC" id="2.5.1.141"/>
    </reaction>
</comment>
<reference evidence="16" key="1">
    <citation type="submission" date="2016-12" db="EMBL/GenBank/DDBJ databases">
        <title>Comparative genomics of four Isosphaeraceae planctomycetes: a common pool of plasmids and glycoside hydrolase genes.</title>
        <authorList>
            <person name="Ivanova A."/>
        </authorList>
    </citation>
    <scope>NUCLEOTIDE SEQUENCE [LARGE SCALE GENOMIC DNA]</scope>
    <source>
        <strain evidence="16">PX4</strain>
    </source>
</reference>
<evidence type="ECO:0000256" key="14">
    <source>
        <dbReference type="HAMAP-Rule" id="MF_00154"/>
    </source>
</evidence>
<feature type="transmembrane region" description="Helical" evidence="14">
    <location>
        <begin position="258"/>
        <end position="277"/>
    </location>
</feature>
<evidence type="ECO:0000256" key="12">
    <source>
        <dbReference type="ARBA" id="ARBA00042475"/>
    </source>
</evidence>
<dbReference type="NCBIfam" id="TIGR01473">
    <property type="entry name" value="cyoE_ctaB"/>
    <property type="match status" value="1"/>
</dbReference>
<evidence type="ECO:0000256" key="8">
    <source>
        <dbReference type="ARBA" id="ARBA00023133"/>
    </source>
</evidence>
<organism evidence="15 16">
    <name type="scientific">Paludisphaera borealis</name>
    <dbReference type="NCBI Taxonomy" id="1387353"/>
    <lineage>
        <taxon>Bacteria</taxon>
        <taxon>Pseudomonadati</taxon>
        <taxon>Planctomycetota</taxon>
        <taxon>Planctomycetia</taxon>
        <taxon>Isosphaerales</taxon>
        <taxon>Isosphaeraceae</taxon>
        <taxon>Paludisphaera</taxon>
    </lineage>
</organism>
<comment type="miscellaneous">
    <text evidence="14">Carbon 2 of the heme B porphyrin ring is defined according to the Fischer nomenclature.</text>
</comment>
<dbReference type="PANTHER" id="PTHR43448:SF7">
    <property type="entry name" value="4-HYDROXYBENZOATE SOLANESYLTRANSFERASE"/>
    <property type="match status" value="1"/>
</dbReference>
<dbReference type="UniPathway" id="UPA00834">
    <property type="reaction ID" value="UER00712"/>
</dbReference>
<evidence type="ECO:0000256" key="6">
    <source>
        <dbReference type="ARBA" id="ARBA00022692"/>
    </source>
</evidence>
<dbReference type="OrthoDB" id="9814417at2"/>
<evidence type="ECO:0000256" key="13">
    <source>
        <dbReference type="ARBA" id="ARBA00047690"/>
    </source>
</evidence>
<dbReference type="GO" id="GO:0005886">
    <property type="term" value="C:plasma membrane"/>
    <property type="evidence" value="ECO:0007669"/>
    <property type="project" value="UniProtKB-SubCell"/>
</dbReference>
<dbReference type="GO" id="GO:0008495">
    <property type="term" value="F:protoheme IX farnesyltransferase activity"/>
    <property type="evidence" value="ECO:0007669"/>
    <property type="project" value="UniProtKB-UniRule"/>
</dbReference>
<evidence type="ECO:0000313" key="15">
    <source>
        <dbReference type="EMBL" id="APW60094.1"/>
    </source>
</evidence>
<dbReference type="InterPro" id="IPR006369">
    <property type="entry name" value="Protohaem_IX_farnesylTrfase"/>
</dbReference>
<dbReference type="HAMAP" id="MF_00154">
    <property type="entry name" value="CyoE_CtaB"/>
    <property type="match status" value="1"/>
</dbReference>
<feature type="transmembrane region" description="Helical" evidence="14">
    <location>
        <begin position="289"/>
        <end position="306"/>
    </location>
</feature>
<dbReference type="CDD" id="cd13957">
    <property type="entry name" value="PT_UbiA_Cox10"/>
    <property type="match status" value="1"/>
</dbReference>
<comment type="similarity">
    <text evidence="14">Belongs to the UbiA prenyltransferase family. Protoheme IX farnesyltransferase subfamily.</text>
</comment>
<keyword evidence="4 14" id="KW-1003">Cell membrane</keyword>
<gene>
    <name evidence="15" type="primary">cyoE_1</name>
    <name evidence="14" type="synonym">ctaB</name>
    <name evidence="15" type="ORF">BSF38_01557</name>
</gene>
<dbReference type="AlphaFoldDB" id="A0A1U7CMB7"/>
<comment type="subcellular location">
    <subcellularLocation>
        <location evidence="1 14">Cell membrane</location>
        <topology evidence="1 14">Multi-pass membrane protein</topology>
    </subcellularLocation>
</comment>